<dbReference type="InterPro" id="IPR036188">
    <property type="entry name" value="FAD/NAD-bd_sf"/>
</dbReference>
<proteinExistence type="predicted"/>
<gene>
    <name evidence="4" type="ORF">EXIGLDRAFT_736063</name>
</gene>
<dbReference type="SUPFAM" id="SSF51905">
    <property type="entry name" value="FAD/NAD(P)-binding domain"/>
    <property type="match status" value="1"/>
</dbReference>
<dbReference type="GO" id="GO:0050660">
    <property type="term" value="F:flavin adenine dinucleotide binding"/>
    <property type="evidence" value="ECO:0007669"/>
    <property type="project" value="InterPro"/>
</dbReference>
<organism evidence="4 5">
    <name type="scientific">Exidia glandulosa HHB12029</name>
    <dbReference type="NCBI Taxonomy" id="1314781"/>
    <lineage>
        <taxon>Eukaryota</taxon>
        <taxon>Fungi</taxon>
        <taxon>Dikarya</taxon>
        <taxon>Basidiomycota</taxon>
        <taxon>Agaricomycotina</taxon>
        <taxon>Agaricomycetes</taxon>
        <taxon>Auriculariales</taxon>
        <taxon>Exidiaceae</taxon>
        <taxon>Exidia</taxon>
    </lineage>
</organism>
<dbReference type="InterPro" id="IPR020946">
    <property type="entry name" value="Flavin_mOase-like"/>
</dbReference>
<keyword evidence="2" id="KW-0274">FAD</keyword>
<keyword evidence="1" id="KW-0285">Flavoprotein</keyword>
<dbReference type="Pfam" id="PF00743">
    <property type="entry name" value="FMO-like"/>
    <property type="match status" value="1"/>
</dbReference>
<dbReference type="STRING" id="1314781.A0A165JKZ9"/>
<reference evidence="4 5" key="1">
    <citation type="journal article" date="2016" name="Mol. Biol. Evol.">
        <title>Comparative Genomics of Early-Diverging Mushroom-Forming Fungi Provides Insights into the Origins of Lignocellulose Decay Capabilities.</title>
        <authorList>
            <person name="Nagy L.G."/>
            <person name="Riley R."/>
            <person name="Tritt A."/>
            <person name="Adam C."/>
            <person name="Daum C."/>
            <person name="Floudas D."/>
            <person name="Sun H."/>
            <person name="Yadav J.S."/>
            <person name="Pangilinan J."/>
            <person name="Larsson K.H."/>
            <person name="Matsuura K."/>
            <person name="Barry K."/>
            <person name="Labutti K."/>
            <person name="Kuo R."/>
            <person name="Ohm R.A."/>
            <person name="Bhattacharya S.S."/>
            <person name="Shirouzu T."/>
            <person name="Yoshinaga Y."/>
            <person name="Martin F.M."/>
            <person name="Grigoriev I.V."/>
            <person name="Hibbett D.S."/>
        </authorList>
    </citation>
    <scope>NUCLEOTIDE SEQUENCE [LARGE SCALE GENOMIC DNA]</scope>
    <source>
        <strain evidence="4 5">HHB12029</strain>
    </source>
</reference>
<accession>A0A165JKZ9</accession>
<dbReference type="OrthoDB" id="74360at2759"/>
<evidence type="ECO:0000256" key="1">
    <source>
        <dbReference type="ARBA" id="ARBA00022630"/>
    </source>
</evidence>
<keyword evidence="5" id="KW-1185">Reference proteome</keyword>
<evidence type="ECO:0000313" key="4">
    <source>
        <dbReference type="EMBL" id="KZV95000.1"/>
    </source>
</evidence>
<dbReference type="Proteomes" id="UP000077266">
    <property type="component" value="Unassembled WGS sequence"/>
</dbReference>
<name>A0A165JKZ9_EXIGL</name>
<dbReference type="PRINTS" id="PR00368">
    <property type="entry name" value="FADPNR"/>
</dbReference>
<evidence type="ECO:0000256" key="3">
    <source>
        <dbReference type="ARBA" id="ARBA00023002"/>
    </source>
</evidence>
<dbReference type="InParanoid" id="A0A165JKZ9"/>
<evidence type="ECO:0000256" key="2">
    <source>
        <dbReference type="ARBA" id="ARBA00022827"/>
    </source>
</evidence>
<dbReference type="Gene3D" id="3.50.50.60">
    <property type="entry name" value="FAD/NAD(P)-binding domain"/>
    <property type="match status" value="1"/>
</dbReference>
<dbReference type="EMBL" id="KV425964">
    <property type="protein sequence ID" value="KZV95000.1"/>
    <property type="molecule type" value="Genomic_DNA"/>
</dbReference>
<dbReference type="GO" id="GO:0004499">
    <property type="term" value="F:N,N-dimethylaniline monooxygenase activity"/>
    <property type="evidence" value="ECO:0007669"/>
    <property type="project" value="InterPro"/>
</dbReference>
<dbReference type="PANTHER" id="PTHR43539">
    <property type="entry name" value="FLAVIN-BINDING MONOOXYGENASE-LIKE PROTEIN (AFU_ORTHOLOGUE AFUA_4G09220)"/>
    <property type="match status" value="1"/>
</dbReference>
<protein>
    <submittedName>
        <fullName evidence="4">FAD/NAD(P)-binding domain-containing protein</fullName>
    </submittedName>
</protein>
<dbReference type="PANTHER" id="PTHR43539:SF68">
    <property type="entry name" value="FLAVIN-BINDING MONOOXYGENASE-LIKE PROTEIN (AFU_ORTHOLOGUE AFUA_4G09220)"/>
    <property type="match status" value="1"/>
</dbReference>
<dbReference type="AlphaFoldDB" id="A0A165JKZ9"/>
<dbReference type="GO" id="GO:0050661">
    <property type="term" value="F:NADP binding"/>
    <property type="evidence" value="ECO:0007669"/>
    <property type="project" value="InterPro"/>
</dbReference>
<evidence type="ECO:0000313" key="5">
    <source>
        <dbReference type="Proteomes" id="UP000077266"/>
    </source>
</evidence>
<sequence>MTVDPHTIATTWLSSLQALCTPADDPETFASNLGAVFAPDAWLRDLLALSWDFHTLQGPDAIKEYLTKDDRLRKVGLSNIRLDASTTGGGATLQAQPDGTDCIVLLFCFDITAPAATGRGCARLLAQSDGSWKAWTTLLVLHDIVGHEEKLGRQPPIVGKTWDEAWEELNATVEEDLGVLVVGGGHTGLMVAARLKYFGIKYLVIERGERVGGSWSSRYPTLKLHTPTHMNTLPYQPFPPTWPKYLPKTKVASFLRSYQEAQDLLVWESTEMLTDPAPQYDEESKKWTVQVTRSGNIVTLHPRHIVLATGMNGAPRPLVVPGLDEFEGIIYHGDAHKDASRWKGKSVVVIGTGNSGGDIALDLVERGAGEITLVQRGPTTVWSMPTADAFIHQPNFPESLPIDECDLIANTTPHRLLLDMLRGGLEAVANGMDREMLDGLKQAGFLLSDIPLYELLLERSGGFIMDHGTAPHIISGRIKMKAGVEVERLEKDAIVFSDGTQLPAEVIITATGYTGMRETARKIFGSAVVDKTSPVLGLDEEGEVRGSFRPLGQEGLYYAAGTFPDSRFFGRLLALQILARDLGLVNTRP</sequence>
<dbReference type="InterPro" id="IPR050982">
    <property type="entry name" value="Auxin_biosynth/cation_transpt"/>
</dbReference>
<keyword evidence="3" id="KW-0560">Oxidoreductase</keyword>